<keyword evidence="3" id="KW-0813">Transport</keyword>
<keyword evidence="4 8" id="KW-1003">Cell membrane</keyword>
<feature type="transmembrane region" description="Helical" evidence="8">
    <location>
        <begin position="137"/>
        <end position="161"/>
    </location>
</feature>
<feature type="transmembrane region" description="Helical" evidence="8">
    <location>
        <begin position="77"/>
        <end position="96"/>
    </location>
</feature>
<dbReference type="InterPro" id="IPR052017">
    <property type="entry name" value="TSUP"/>
</dbReference>
<evidence type="ECO:0000313" key="9">
    <source>
        <dbReference type="EMBL" id="WGH79204.1"/>
    </source>
</evidence>
<dbReference type="Pfam" id="PF01925">
    <property type="entry name" value="TauE"/>
    <property type="match status" value="1"/>
</dbReference>
<keyword evidence="10" id="KW-1185">Reference proteome</keyword>
<gene>
    <name evidence="9" type="ORF">P8627_02775</name>
</gene>
<feature type="transmembrane region" description="Helical" evidence="8">
    <location>
        <begin position="46"/>
        <end position="65"/>
    </location>
</feature>
<comment type="subcellular location">
    <subcellularLocation>
        <location evidence="1 8">Cell membrane</location>
        <topology evidence="1 8">Multi-pass membrane protein</topology>
    </subcellularLocation>
</comment>
<feature type="transmembrane region" description="Helical" evidence="8">
    <location>
        <begin position="201"/>
        <end position="218"/>
    </location>
</feature>
<dbReference type="EMBL" id="CP122537">
    <property type="protein sequence ID" value="WGH79204.1"/>
    <property type="molecule type" value="Genomic_DNA"/>
</dbReference>
<feature type="transmembrane region" description="Helical" evidence="8">
    <location>
        <begin position="6"/>
        <end position="34"/>
    </location>
</feature>
<evidence type="ECO:0000256" key="7">
    <source>
        <dbReference type="ARBA" id="ARBA00023136"/>
    </source>
</evidence>
<keyword evidence="6 8" id="KW-1133">Transmembrane helix</keyword>
<evidence type="ECO:0000256" key="8">
    <source>
        <dbReference type="RuleBase" id="RU363041"/>
    </source>
</evidence>
<dbReference type="PANTHER" id="PTHR30269">
    <property type="entry name" value="TRANSMEMBRANE PROTEIN YFCA"/>
    <property type="match status" value="1"/>
</dbReference>
<accession>A0ABY8LD12</accession>
<name>A0ABY8LD12_9RHOB</name>
<protein>
    <recommendedName>
        <fullName evidence="8">Probable membrane transporter protein</fullName>
    </recommendedName>
</protein>
<evidence type="ECO:0000313" key="10">
    <source>
        <dbReference type="Proteomes" id="UP001243420"/>
    </source>
</evidence>
<dbReference type="Proteomes" id="UP001243420">
    <property type="component" value="Chromosome"/>
</dbReference>
<evidence type="ECO:0000256" key="2">
    <source>
        <dbReference type="ARBA" id="ARBA00009142"/>
    </source>
</evidence>
<evidence type="ECO:0000256" key="3">
    <source>
        <dbReference type="ARBA" id="ARBA00022448"/>
    </source>
</evidence>
<keyword evidence="7 8" id="KW-0472">Membrane</keyword>
<keyword evidence="5 8" id="KW-0812">Transmembrane</keyword>
<dbReference type="InterPro" id="IPR002781">
    <property type="entry name" value="TM_pro_TauE-like"/>
</dbReference>
<comment type="similarity">
    <text evidence="2 8">Belongs to the 4-toluene sulfonate uptake permease (TSUP) (TC 2.A.102) family.</text>
</comment>
<feature type="transmembrane region" description="Helical" evidence="8">
    <location>
        <begin position="230"/>
        <end position="246"/>
    </location>
</feature>
<evidence type="ECO:0000256" key="4">
    <source>
        <dbReference type="ARBA" id="ARBA00022475"/>
    </source>
</evidence>
<feature type="transmembrane region" description="Helical" evidence="8">
    <location>
        <begin position="173"/>
        <end position="195"/>
    </location>
</feature>
<sequence>METLTPFLWTAAVAIAFGAGLIKGSIGFALPLVMVSGLSTFLDPRLALAGLILPVLMTNGMQILRAGAGPAIAATRLHWRYVLMVVLAILIAAQAVTAIPRQVFYFVLGIPVVLLSVVQLAGWVLTIPPARRIAAEWGVGAVSGVLGGLVGTWGPTTVLYLMAIETPKDRQMVVQGVIYGIGSVALLVAHLASGLLNERTVWFSAAMLVPAVIGMALGQQISDRMDQARFRKLTLVVLVIAGFNLIRKGVAGI</sequence>
<evidence type="ECO:0000256" key="6">
    <source>
        <dbReference type="ARBA" id="ARBA00022989"/>
    </source>
</evidence>
<reference evidence="9 10" key="1">
    <citation type="submission" date="2023-04" db="EMBL/GenBank/DDBJ databases">
        <title>Jannaschia ovalis sp. nov., a marine bacterium isolated from sea tidal flat.</title>
        <authorList>
            <person name="Kwon D.Y."/>
            <person name="Kim J.-J."/>
        </authorList>
    </citation>
    <scope>NUCLEOTIDE SEQUENCE [LARGE SCALE GENOMIC DNA]</scope>
    <source>
        <strain evidence="9 10">GRR-S6-38</strain>
    </source>
</reference>
<evidence type="ECO:0000256" key="1">
    <source>
        <dbReference type="ARBA" id="ARBA00004651"/>
    </source>
</evidence>
<feature type="transmembrane region" description="Helical" evidence="8">
    <location>
        <begin position="103"/>
        <end position="125"/>
    </location>
</feature>
<evidence type="ECO:0000256" key="5">
    <source>
        <dbReference type="ARBA" id="ARBA00022692"/>
    </source>
</evidence>
<proteinExistence type="inferred from homology"/>
<organism evidence="9 10">
    <name type="scientific">Jannaschia ovalis</name>
    <dbReference type="NCBI Taxonomy" id="3038773"/>
    <lineage>
        <taxon>Bacteria</taxon>
        <taxon>Pseudomonadati</taxon>
        <taxon>Pseudomonadota</taxon>
        <taxon>Alphaproteobacteria</taxon>
        <taxon>Rhodobacterales</taxon>
        <taxon>Roseobacteraceae</taxon>
        <taxon>Jannaschia</taxon>
    </lineage>
</organism>
<dbReference type="RefSeq" id="WP_279965991.1">
    <property type="nucleotide sequence ID" value="NZ_CP122537.1"/>
</dbReference>
<dbReference type="PANTHER" id="PTHR30269:SF32">
    <property type="entry name" value="MEMBRANE TRANSPORTER PROTEIN-RELATED"/>
    <property type="match status" value="1"/>
</dbReference>